<feature type="domain" description="Amidohydrolase-related" evidence="2">
    <location>
        <begin position="3"/>
        <end position="276"/>
    </location>
</feature>
<accession>A0A841TZ75</accession>
<dbReference type="EMBL" id="JACJVR010000051">
    <property type="protein sequence ID" value="MBB6692268.1"/>
    <property type="molecule type" value="Genomic_DNA"/>
</dbReference>
<dbReference type="Proteomes" id="UP000553776">
    <property type="component" value="Unassembled WGS sequence"/>
</dbReference>
<protein>
    <submittedName>
        <fullName evidence="3">Amidohydrolase family protein</fullName>
    </submittedName>
</protein>
<keyword evidence="3" id="KW-0378">Hydrolase</keyword>
<dbReference type="Gene3D" id="3.20.20.140">
    <property type="entry name" value="Metal-dependent hydrolases"/>
    <property type="match status" value="1"/>
</dbReference>
<dbReference type="Pfam" id="PF04909">
    <property type="entry name" value="Amidohydro_2"/>
    <property type="match status" value="1"/>
</dbReference>
<proteinExistence type="inferred from homology"/>
<evidence type="ECO:0000313" key="4">
    <source>
        <dbReference type="Proteomes" id="UP000553776"/>
    </source>
</evidence>
<evidence type="ECO:0000259" key="2">
    <source>
        <dbReference type="Pfam" id="PF04909"/>
    </source>
</evidence>
<sequence length="276" mass="31644">MRIDAHQHYWKIARGDYGWIGPELPILYRDYGPADLKPHLDRHRLDGTIVVQAAPTLEETEYLLELAEKDETILGVVGWLDPNDPNHLEHYERFAGYPKFVGFRVMIQEMPDANAVLEPGFVEALRIYADMGVPVDLLVKSHQLDPLVRLIDLVPDLRGVIDHLAKPRIAAGELEPWRSRMSELAANPNLYCKISGLATEADHPRWKTEDFRPYIRHALEAFGPKRVLFGSDWPVCRLAAEYDQVVDIVEKALPDGWGEEERARLYGLNAKEFYRI</sequence>
<name>A0A841TZ75_9BACL</name>
<reference evidence="3 4" key="1">
    <citation type="submission" date="2020-08" db="EMBL/GenBank/DDBJ databases">
        <title>Cohnella phylogeny.</title>
        <authorList>
            <person name="Dunlap C."/>
        </authorList>
    </citation>
    <scope>NUCLEOTIDE SEQUENCE [LARGE SCALE GENOMIC DNA]</scope>
    <source>
        <strain evidence="3 4">DSM 25239</strain>
    </source>
</reference>
<dbReference type="InterPro" id="IPR052350">
    <property type="entry name" value="Metallo-dep_Lactonases"/>
</dbReference>
<dbReference type="PANTHER" id="PTHR43569:SF2">
    <property type="entry name" value="AMIDOHYDROLASE-RELATED DOMAIN-CONTAINING PROTEIN"/>
    <property type="match status" value="1"/>
</dbReference>
<dbReference type="SUPFAM" id="SSF51556">
    <property type="entry name" value="Metallo-dependent hydrolases"/>
    <property type="match status" value="1"/>
</dbReference>
<dbReference type="AlphaFoldDB" id="A0A841TZ75"/>
<gene>
    <name evidence="3" type="ORF">H7B90_12725</name>
</gene>
<evidence type="ECO:0000313" key="3">
    <source>
        <dbReference type="EMBL" id="MBB6692268.1"/>
    </source>
</evidence>
<dbReference type="RefSeq" id="WP_185136260.1">
    <property type="nucleotide sequence ID" value="NZ_JACJVR010000051.1"/>
</dbReference>
<organism evidence="3 4">
    <name type="scientific">Cohnella xylanilytica</name>
    <dbReference type="NCBI Taxonomy" id="557555"/>
    <lineage>
        <taxon>Bacteria</taxon>
        <taxon>Bacillati</taxon>
        <taxon>Bacillota</taxon>
        <taxon>Bacilli</taxon>
        <taxon>Bacillales</taxon>
        <taxon>Paenibacillaceae</taxon>
        <taxon>Cohnella</taxon>
    </lineage>
</organism>
<keyword evidence="4" id="KW-1185">Reference proteome</keyword>
<dbReference type="PANTHER" id="PTHR43569">
    <property type="entry name" value="AMIDOHYDROLASE"/>
    <property type="match status" value="1"/>
</dbReference>
<comment type="caution">
    <text evidence="3">The sequence shown here is derived from an EMBL/GenBank/DDBJ whole genome shotgun (WGS) entry which is preliminary data.</text>
</comment>
<evidence type="ECO:0000256" key="1">
    <source>
        <dbReference type="ARBA" id="ARBA00038310"/>
    </source>
</evidence>
<dbReference type="GO" id="GO:0016787">
    <property type="term" value="F:hydrolase activity"/>
    <property type="evidence" value="ECO:0007669"/>
    <property type="project" value="UniProtKB-KW"/>
</dbReference>
<dbReference type="InterPro" id="IPR006680">
    <property type="entry name" value="Amidohydro-rel"/>
</dbReference>
<comment type="similarity">
    <text evidence="1">Belongs to the metallo-dependent hydrolases superfamily.</text>
</comment>
<dbReference type="InterPro" id="IPR032466">
    <property type="entry name" value="Metal_Hydrolase"/>
</dbReference>